<keyword evidence="3" id="KW-1015">Disulfide bond</keyword>
<evidence type="ECO:0000256" key="1">
    <source>
        <dbReference type="ARBA" id="ARBA00009748"/>
    </source>
</evidence>
<accession>A0ABC9AQ51</accession>
<dbReference type="PANTHER" id="PTHR33044">
    <property type="entry name" value="BIFUNCTIONAL INHIBITOR/LIPID-TRANSFER PROTEIN/SEED STORAGE 2S ALBUMIN SUPERFAMILY PROTEIN-RELATED"/>
    <property type="match status" value="1"/>
</dbReference>
<proteinExistence type="inferred from homology"/>
<sequence length="245" mass="24063">MASSSRKLPLLFILLAVVVAAVHAAAAAAPVPVPAPAQAQKYCGDTLAGLKACGSFVFGGGAAKPSPACCAAYAAVYASGESLCLCYLDDGTFWSAVGAGDANATAAAAAKSFLIPDKCGQVGRPPIQFRCEDSGPDEIPPYGPQGTPPAQPPAISAGAGGAPTAQAPSESGPEKIPPPHGPQGTPAAQPPPAISAGAGDAPKAPPPSAHSVDIGSRSIAKARRDSSPELLMLLVVVAALCSIIV</sequence>
<evidence type="ECO:0000256" key="5">
    <source>
        <dbReference type="SAM" id="MobiDB-lite"/>
    </source>
</evidence>
<dbReference type="InterPro" id="IPR016140">
    <property type="entry name" value="Bifunc_inhib/LTP/seed_store"/>
</dbReference>
<feature type="region of interest" description="Disordered" evidence="5">
    <location>
        <begin position="125"/>
        <end position="225"/>
    </location>
</feature>
<evidence type="ECO:0000256" key="6">
    <source>
        <dbReference type="SAM" id="SignalP"/>
    </source>
</evidence>
<evidence type="ECO:0000313" key="8">
    <source>
        <dbReference type="EMBL" id="CAL4980459.1"/>
    </source>
</evidence>
<evidence type="ECO:0000256" key="4">
    <source>
        <dbReference type="ARBA" id="ARBA00023180"/>
    </source>
</evidence>
<dbReference type="InterPro" id="IPR036312">
    <property type="entry name" value="Bifun_inhib/LTP/seed_sf"/>
</dbReference>
<dbReference type="Pfam" id="PF14368">
    <property type="entry name" value="LTP_2"/>
    <property type="match status" value="1"/>
</dbReference>
<comment type="similarity">
    <text evidence="1">Belongs to the plant LTP family.</text>
</comment>
<feature type="compositionally biased region" description="Pro residues" evidence="5">
    <location>
        <begin position="138"/>
        <end position="152"/>
    </location>
</feature>
<reference evidence="8 9" key="2">
    <citation type="submission" date="2024-10" db="EMBL/GenBank/DDBJ databases">
        <authorList>
            <person name="Ryan C."/>
        </authorList>
    </citation>
    <scope>NUCLEOTIDE SEQUENCE [LARGE SCALE GENOMIC DNA]</scope>
</reference>
<evidence type="ECO:0000259" key="7">
    <source>
        <dbReference type="Pfam" id="PF14368"/>
    </source>
</evidence>
<reference evidence="9" key="1">
    <citation type="submission" date="2024-06" db="EMBL/GenBank/DDBJ databases">
        <authorList>
            <person name="Ryan C."/>
        </authorList>
    </citation>
    <scope>NUCLEOTIDE SEQUENCE [LARGE SCALE GENOMIC DNA]</scope>
</reference>
<name>A0ABC9AQ51_9POAL</name>
<protein>
    <recommendedName>
        <fullName evidence="7">Bifunctional inhibitor/plant lipid transfer protein/seed storage helical domain-containing protein</fullName>
    </recommendedName>
</protein>
<dbReference type="EMBL" id="OZ075131">
    <property type="protein sequence ID" value="CAL4980459.1"/>
    <property type="molecule type" value="Genomic_DNA"/>
</dbReference>
<feature type="signal peptide" evidence="6">
    <location>
        <begin position="1"/>
        <end position="24"/>
    </location>
</feature>
<dbReference type="SUPFAM" id="SSF47699">
    <property type="entry name" value="Bifunctional inhibitor/lipid-transfer protein/seed storage 2S albumin"/>
    <property type="match status" value="1"/>
</dbReference>
<dbReference type="AlphaFoldDB" id="A0ABC9AQ51"/>
<evidence type="ECO:0000256" key="2">
    <source>
        <dbReference type="ARBA" id="ARBA00022729"/>
    </source>
</evidence>
<evidence type="ECO:0000256" key="3">
    <source>
        <dbReference type="ARBA" id="ARBA00023157"/>
    </source>
</evidence>
<keyword evidence="9" id="KW-1185">Reference proteome</keyword>
<evidence type="ECO:0000313" key="9">
    <source>
        <dbReference type="Proteomes" id="UP001497457"/>
    </source>
</evidence>
<dbReference type="Gene3D" id="1.10.110.10">
    <property type="entry name" value="Plant lipid-transfer and hydrophobic proteins"/>
    <property type="match status" value="1"/>
</dbReference>
<feature type="domain" description="Bifunctional inhibitor/plant lipid transfer protein/seed storage helical" evidence="7">
    <location>
        <begin position="24"/>
        <end position="92"/>
    </location>
</feature>
<feature type="chain" id="PRO_5044827699" description="Bifunctional inhibitor/plant lipid transfer protein/seed storage helical domain-containing protein" evidence="6">
    <location>
        <begin position="25"/>
        <end position="245"/>
    </location>
</feature>
<dbReference type="InterPro" id="IPR043325">
    <property type="entry name" value="LTSS"/>
</dbReference>
<keyword evidence="2 6" id="KW-0732">Signal</keyword>
<keyword evidence="4" id="KW-0325">Glycoprotein</keyword>
<gene>
    <name evidence="8" type="ORF">URODEC1_LOCUS55679</name>
</gene>
<dbReference type="Proteomes" id="UP001497457">
    <property type="component" value="Chromosome 21rd"/>
</dbReference>
<organism evidence="8 9">
    <name type="scientific">Urochloa decumbens</name>
    <dbReference type="NCBI Taxonomy" id="240449"/>
    <lineage>
        <taxon>Eukaryota</taxon>
        <taxon>Viridiplantae</taxon>
        <taxon>Streptophyta</taxon>
        <taxon>Embryophyta</taxon>
        <taxon>Tracheophyta</taxon>
        <taxon>Spermatophyta</taxon>
        <taxon>Magnoliopsida</taxon>
        <taxon>Liliopsida</taxon>
        <taxon>Poales</taxon>
        <taxon>Poaceae</taxon>
        <taxon>PACMAD clade</taxon>
        <taxon>Panicoideae</taxon>
        <taxon>Panicodae</taxon>
        <taxon>Paniceae</taxon>
        <taxon>Melinidinae</taxon>
        <taxon>Urochloa</taxon>
    </lineage>
</organism>